<evidence type="ECO:0000256" key="4">
    <source>
        <dbReference type="ARBA" id="ARBA00022989"/>
    </source>
</evidence>
<dbReference type="InterPro" id="IPR050833">
    <property type="entry name" value="Poly_Biosynth_Transport"/>
</dbReference>
<feature type="transmembrane region" description="Helical" evidence="6">
    <location>
        <begin position="49"/>
        <end position="69"/>
    </location>
</feature>
<evidence type="ECO:0000256" key="1">
    <source>
        <dbReference type="ARBA" id="ARBA00004651"/>
    </source>
</evidence>
<evidence type="ECO:0000256" key="2">
    <source>
        <dbReference type="ARBA" id="ARBA00022475"/>
    </source>
</evidence>
<organism evidence="7 8">
    <name type="scientific">Fermentimonas caenicola</name>
    <dbReference type="NCBI Taxonomy" id="1562970"/>
    <lineage>
        <taxon>Bacteria</taxon>
        <taxon>Pseudomonadati</taxon>
        <taxon>Bacteroidota</taxon>
        <taxon>Bacteroidia</taxon>
        <taxon>Bacteroidales</taxon>
        <taxon>Dysgonomonadaceae</taxon>
        <taxon>Fermentimonas</taxon>
    </lineage>
</organism>
<feature type="transmembrane region" description="Helical" evidence="6">
    <location>
        <begin position="12"/>
        <end position="37"/>
    </location>
</feature>
<keyword evidence="8" id="KW-1185">Reference proteome</keyword>
<reference evidence="7 8" key="1">
    <citation type="submission" date="2014-08" db="EMBL/GenBank/DDBJ databases">
        <authorList>
            <person name="Wibberg D."/>
        </authorList>
    </citation>
    <scope>NUCLEOTIDE SEQUENCE [LARGE SCALE GENOMIC DNA]</scope>
    <source>
        <strain evidence="8">ING2-E5B</strain>
    </source>
</reference>
<feature type="transmembrane region" description="Helical" evidence="6">
    <location>
        <begin position="344"/>
        <end position="365"/>
    </location>
</feature>
<dbReference type="GO" id="GO:0005886">
    <property type="term" value="C:plasma membrane"/>
    <property type="evidence" value="ECO:0007669"/>
    <property type="project" value="UniProtKB-SubCell"/>
</dbReference>
<dbReference type="KEGG" id="pbt:ING2E5B_1194"/>
<feature type="transmembrane region" description="Helical" evidence="6">
    <location>
        <begin position="461"/>
        <end position="480"/>
    </location>
</feature>
<evidence type="ECO:0000256" key="5">
    <source>
        <dbReference type="ARBA" id="ARBA00023136"/>
    </source>
</evidence>
<dbReference type="PANTHER" id="PTHR30250:SF11">
    <property type="entry name" value="O-ANTIGEN TRANSPORTER-RELATED"/>
    <property type="match status" value="1"/>
</dbReference>
<feature type="transmembrane region" description="Helical" evidence="6">
    <location>
        <begin position="191"/>
        <end position="210"/>
    </location>
</feature>
<keyword evidence="4 6" id="KW-1133">Transmembrane helix</keyword>
<keyword evidence="2" id="KW-1003">Cell membrane</keyword>
<dbReference type="InterPro" id="IPR002797">
    <property type="entry name" value="Polysacc_synth"/>
</dbReference>
<feature type="transmembrane region" description="Helical" evidence="6">
    <location>
        <begin position="268"/>
        <end position="291"/>
    </location>
</feature>
<dbReference type="OrthoDB" id="9814608at2"/>
<name>A0A098C0J4_9BACT</name>
<feature type="transmembrane region" description="Helical" evidence="6">
    <location>
        <begin position="151"/>
        <end position="171"/>
    </location>
</feature>
<sequence>MSGGMKNLAKETIFYGVGSVLPKLLSWLLSLYWAFVLPRISDIGVLTNFYAWVALLQVTLTYGMETGYFRFANKEKDPEKVFSTTFISILSTTLIFFVISLFFLEPAAFVLGGTEMKPHWLLLLITILCIDVIGTIPFAKLRFKKRPIRFATIKILNVVLTILFNLFFFLACPWLQSKFPGAFSWFDINNGVDYILISNLSASVIQFLMVSPELRIKFIFDKQLLQQMLKYSFPILILGIAGILNQTVDKIVFPWFYPNNDFAFTELGIYGQNFKIAVIMVMFTQAFRYAFEPFIFARNRGSYDDKQSFSDATKYFIIFGLLIFLVTIGFIDIIKFLLPIKYHVGLKVVPIVLMGELFFGIYFNLSLWYKLTDQTKWGAYISIFGFILTIAINIIFIPAYSYMACAWASFFANFIMMVISYFMGQKNYPIPYNLKSAGFFFMLSMLLFAGITVSYACVDNLWVRLSISTALILLYLLVVIKKELPLTEWPVIGNYLKKNNPTDI</sequence>
<feature type="transmembrane region" description="Helical" evidence="6">
    <location>
        <begin position="436"/>
        <end position="455"/>
    </location>
</feature>
<feature type="transmembrane region" description="Helical" evidence="6">
    <location>
        <begin position="81"/>
        <end position="104"/>
    </location>
</feature>
<protein>
    <recommendedName>
        <fullName evidence="9">Polysaccharide biosynthesis protein</fullName>
    </recommendedName>
</protein>
<dbReference type="PATRIC" id="fig|1562970.3.peg.1182"/>
<dbReference type="AlphaFoldDB" id="A0A098C0J4"/>
<evidence type="ECO:0000256" key="3">
    <source>
        <dbReference type="ARBA" id="ARBA00022692"/>
    </source>
</evidence>
<evidence type="ECO:0000256" key="6">
    <source>
        <dbReference type="SAM" id="Phobius"/>
    </source>
</evidence>
<dbReference type="Proteomes" id="UP000032417">
    <property type="component" value="Chromosome 1"/>
</dbReference>
<proteinExistence type="predicted"/>
<dbReference type="EMBL" id="LN515532">
    <property type="protein sequence ID" value="CEA15946.1"/>
    <property type="molecule type" value="Genomic_DNA"/>
</dbReference>
<feature type="transmembrane region" description="Helical" evidence="6">
    <location>
        <begin position="119"/>
        <end position="139"/>
    </location>
</feature>
<evidence type="ECO:0008006" key="9">
    <source>
        <dbReference type="Google" id="ProtNLM"/>
    </source>
</evidence>
<evidence type="ECO:0000313" key="7">
    <source>
        <dbReference type="EMBL" id="CEA15946.1"/>
    </source>
</evidence>
<dbReference type="PANTHER" id="PTHR30250">
    <property type="entry name" value="PST FAMILY PREDICTED COLANIC ACID TRANSPORTER"/>
    <property type="match status" value="1"/>
</dbReference>
<comment type="subcellular location">
    <subcellularLocation>
        <location evidence="1">Cell membrane</location>
        <topology evidence="1">Multi-pass membrane protein</topology>
    </subcellularLocation>
</comment>
<feature type="transmembrane region" description="Helical" evidence="6">
    <location>
        <begin position="312"/>
        <end position="338"/>
    </location>
</feature>
<evidence type="ECO:0000313" key="8">
    <source>
        <dbReference type="Proteomes" id="UP000032417"/>
    </source>
</evidence>
<dbReference type="HOGENOM" id="CLU_022017_7_2_10"/>
<dbReference type="STRING" id="1562970.ING2E5B_1194"/>
<feature type="transmembrane region" description="Helical" evidence="6">
    <location>
        <begin position="231"/>
        <end position="248"/>
    </location>
</feature>
<accession>A0A098C0J4</accession>
<feature type="transmembrane region" description="Helical" evidence="6">
    <location>
        <begin position="406"/>
        <end position="424"/>
    </location>
</feature>
<feature type="transmembrane region" description="Helical" evidence="6">
    <location>
        <begin position="377"/>
        <end position="400"/>
    </location>
</feature>
<dbReference type="Pfam" id="PF01943">
    <property type="entry name" value="Polysacc_synt"/>
    <property type="match status" value="1"/>
</dbReference>
<gene>
    <name evidence="7" type="ORF">ING2E5B_1194</name>
</gene>
<keyword evidence="3 6" id="KW-0812">Transmembrane</keyword>
<keyword evidence="5 6" id="KW-0472">Membrane</keyword>